<sequence>MSTKTPIKYEDGQHKPFDTDDTLPAGVSPVQTDASLKGDGTAGSELGVVLSGAPGNDLQFIDGELYHGSTKSGQDTWYVDAIDGDDSNSGTIDAPMQSMTAAVKAMKHIPVAYNIKFRAGQVHEWLRPQGKDMVWGPKEADIKLCTYRLDEGSAYRWNEDGSTVDPVVRNSCPDYNPIYAADISRAELHMPLWVVNYPDGATIAHIGLASRNCDVYACVMHWDRSSLTEDKDSNRYPTIGTFDHSYLSLHGCQLKFTASSTNHVFNAVRANATNIEGTQFLTEVDGVWYDSRTATTAEPDILLNAYTGNSDGCPNVDGAVSYPPLVTSIDDMSSHLTYDKLGAAYVDTDRHIAWGVATNFDPFADS</sequence>
<evidence type="ECO:0000313" key="2">
    <source>
        <dbReference type="EMBL" id="KMQ97339.1"/>
    </source>
</evidence>
<proteinExistence type="predicted"/>
<dbReference type="PaxDb" id="67767-A0A0J7L4C0"/>
<dbReference type="AlphaFoldDB" id="A0A0J7L4C0"/>
<dbReference type="EMBL" id="LBMM01000859">
    <property type="protein sequence ID" value="KMQ97339.1"/>
    <property type="molecule type" value="Genomic_DNA"/>
</dbReference>
<dbReference type="Proteomes" id="UP000036403">
    <property type="component" value="Unassembled WGS sequence"/>
</dbReference>
<keyword evidence="3" id="KW-1185">Reference proteome</keyword>
<feature type="compositionally biased region" description="Basic and acidic residues" evidence="1">
    <location>
        <begin position="7"/>
        <end position="18"/>
    </location>
</feature>
<evidence type="ECO:0000256" key="1">
    <source>
        <dbReference type="SAM" id="MobiDB-lite"/>
    </source>
</evidence>
<name>A0A0J7L4C0_LASNI</name>
<organism evidence="2 3">
    <name type="scientific">Lasius niger</name>
    <name type="common">Black garden ant</name>
    <dbReference type="NCBI Taxonomy" id="67767"/>
    <lineage>
        <taxon>Eukaryota</taxon>
        <taxon>Metazoa</taxon>
        <taxon>Ecdysozoa</taxon>
        <taxon>Arthropoda</taxon>
        <taxon>Hexapoda</taxon>
        <taxon>Insecta</taxon>
        <taxon>Pterygota</taxon>
        <taxon>Neoptera</taxon>
        <taxon>Endopterygota</taxon>
        <taxon>Hymenoptera</taxon>
        <taxon>Apocrita</taxon>
        <taxon>Aculeata</taxon>
        <taxon>Formicoidea</taxon>
        <taxon>Formicidae</taxon>
        <taxon>Formicinae</taxon>
        <taxon>Lasius</taxon>
        <taxon>Lasius</taxon>
    </lineage>
</organism>
<protein>
    <submittedName>
        <fullName evidence="2">F5 8 type c domain-containing protein</fullName>
    </submittedName>
</protein>
<gene>
    <name evidence="2" type="ORF">RF55_2312</name>
</gene>
<comment type="caution">
    <text evidence="2">The sequence shown here is derived from an EMBL/GenBank/DDBJ whole genome shotgun (WGS) entry which is preliminary data.</text>
</comment>
<reference evidence="2 3" key="1">
    <citation type="submission" date="2015-04" db="EMBL/GenBank/DDBJ databases">
        <title>Lasius niger genome sequencing.</title>
        <authorList>
            <person name="Konorov E.A."/>
            <person name="Nikitin M.A."/>
            <person name="Kirill M.V."/>
            <person name="Chang P."/>
        </authorList>
    </citation>
    <scope>NUCLEOTIDE SEQUENCE [LARGE SCALE GENOMIC DNA]</scope>
    <source>
        <tissue evidence="2">Whole</tissue>
    </source>
</reference>
<evidence type="ECO:0000313" key="3">
    <source>
        <dbReference type="Proteomes" id="UP000036403"/>
    </source>
</evidence>
<accession>A0A0J7L4C0</accession>
<feature type="region of interest" description="Disordered" evidence="1">
    <location>
        <begin position="1"/>
        <end position="27"/>
    </location>
</feature>